<gene>
    <name evidence="22" type="primary">ftsW</name>
    <name evidence="22" type="ORF">COV06_03835</name>
</gene>
<evidence type="ECO:0000256" key="13">
    <source>
        <dbReference type="ARBA" id="ARBA00023316"/>
    </source>
</evidence>
<evidence type="ECO:0000313" key="22">
    <source>
        <dbReference type="EMBL" id="PIR47383.1"/>
    </source>
</evidence>
<evidence type="ECO:0000256" key="2">
    <source>
        <dbReference type="ARBA" id="ARBA00004752"/>
    </source>
</evidence>
<evidence type="ECO:0000256" key="15">
    <source>
        <dbReference type="ARBA" id="ARBA00033270"/>
    </source>
</evidence>
<dbReference type="GO" id="GO:0071555">
    <property type="term" value="P:cell wall organization"/>
    <property type="evidence" value="ECO:0007669"/>
    <property type="project" value="UniProtKB-KW"/>
</dbReference>
<evidence type="ECO:0000256" key="10">
    <source>
        <dbReference type="ARBA" id="ARBA00022989"/>
    </source>
</evidence>
<keyword evidence="6" id="KW-0808">Transferase</keyword>
<evidence type="ECO:0000256" key="20">
    <source>
        <dbReference type="ARBA" id="ARBA00049902"/>
    </source>
</evidence>
<evidence type="ECO:0000256" key="3">
    <source>
        <dbReference type="ARBA" id="ARBA00022475"/>
    </source>
</evidence>
<comment type="caution">
    <text evidence="22">The sequence shown here is derived from an EMBL/GenBank/DDBJ whole genome shotgun (WGS) entry which is preliminary data.</text>
</comment>
<evidence type="ECO:0000256" key="18">
    <source>
        <dbReference type="ARBA" id="ARBA00041418"/>
    </source>
</evidence>
<keyword evidence="8" id="KW-0133">Cell shape</keyword>
<comment type="catalytic activity">
    <reaction evidence="20">
        <text>[GlcNAc-(1-&gt;4)-Mur2Ac(oyl-L-Ala-gamma-D-Glu-L-Lys-D-Ala-D-Ala)](n)-di-trans,octa-cis-undecaprenyl diphosphate + beta-D-GlcNAc-(1-&gt;4)-Mur2Ac(oyl-L-Ala-gamma-D-Glu-L-Lys-D-Ala-D-Ala)-di-trans,octa-cis-undecaprenyl diphosphate = [GlcNAc-(1-&gt;4)-Mur2Ac(oyl-L-Ala-gamma-D-Glu-L-Lys-D-Ala-D-Ala)](n+1)-di-trans,octa-cis-undecaprenyl diphosphate + di-trans,octa-cis-undecaprenyl diphosphate + H(+)</text>
        <dbReference type="Rhea" id="RHEA:23708"/>
        <dbReference type="Rhea" id="RHEA-COMP:9602"/>
        <dbReference type="Rhea" id="RHEA-COMP:9603"/>
        <dbReference type="ChEBI" id="CHEBI:15378"/>
        <dbReference type="ChEBI" id="CHEBI:58405"/>
        <dbReference type="ChEBI" id="CHEBI:60033"/>
        <dbReference type="ChEBI" id="CHEBI:78435"/>
        <dbReference type="EC" id="2.4.99.28"/>
    </reaction>
</comment>
<evidence type="ECO:0000256" key="1">
    <source>
        <dbReference type="ARBA" id="ARBA00004651"/>
    </source>
</evidence>
<evidence type="ECO:0000256" key="12">
    <source>
        <dbReference type="ARBA" id="ARBA00023306"/>
    </source>
</evidence>
<keyword evidence="4" id="KW-0132">Cell division</keyword>
<comment type="pathway">
    <text evidence="2">Cell wall biogenesis; peptidoglycan biosynthesis.</text>
</comment>
<evidence type="ECO:0000256" key="9">
    <source>
        <dbReference type="ARBA" id="ARBA00022984"/>
    </source>
</evidence>
<dbReference type="Proteomes" id="UP000230084">
    <property type="component" value="Unassembled WGS sequence"/>
</dbReference>
<dbReference type="PANTHER" id="PTHR30474:SF2">
    <property type="entry name" value="PEPTIDOGLYCAN GLYCOSYLTRANSFERASE FTSW-RELATED"/>
    <property type="match status" value="1"/>
</dbReference>
<dbReference type="InterPro" id="IPR013437">
    <property type="entry name" value="FtsW"/>
</dbReference>
<keyword evidence="12" id="KW-0131">Cell cycle</keyword>
<feature type="transmembrane region" description="Helical" evidence="21">
    <location>
        <begin position="267"/>
        <end position="290"/>
    </location>
</feature>
<feature type="transmembrane region" description="Helical" evidence="21">
    <location>
        <begin position="310"/>
        <end position="334"/>
    </location>
</feature>
<dbReference type="GO" id="GO:0051301">
    <property type="term" value="P:cell division"/>
    <property type="evidence" value="ECO:0007669"/>
    <property type="project" value="UniProtKB-KW"/>
</dbReference>
<evidence type="ECO:0000256" key="14">
    <source>
        <dbReference type="ARBA" id="ARBA00032370"/>
    </source>
</evidence>
<evidence type="ECO:0000256" key="16">
    <source>
        <dbReference type="ARBA" id="ARBA00038053"/>
    </source>
</evidence>
<feature type="transmembrane region" description="Helical" evidence="21">
    <location>
        <begin position="43"/>
        <end position="64"/>
    </location>
</feature>
<dbReference type="Pfam" id="PF01098">
    <property type="entry name" value="FTSW_RODA_SPOVE"/>
    <property type="match status" value="1"/>
</dbReference>
<evidence type="ECO:0000256" key="17">
    <source>
        <dbReference type="ARBA" id="ARBA00041185"/>
    </source>
</evidence>
<dbReference type="GO" id="GO:0032153">
    <property type="term" value="C:cell division site"/>
    <property type="evidence" value="ECO:0007669"/>
    <property type="project" value="TreeGrafter"/>
</dbReference>
<dbReference type="EC" id="2.4.99.28" evidence="19"/>
<evidence type="ECO:0000256" key="4">
    <source>
        <dbReference type="ARBA" id="ARBA00022618"/>
    </source>
</evidence>
<name>A0A2H0RLK9_9BACT</name>
<comment type="similarity">
    <text evidence="16">Belongs to the SEDS family. FtsW subfamily.</text>
</comment>
<keyword evidence="5" id="KW-0328">Glycosyltransferase</keyword>
<feature type="transmembrane region" description="Helical" evidence="21">
    <location>
        <begin position="341"/>
        <end position="362"/>
    </location>
</feature>
<keyword evidence="10 21" id="KW-1133">Transmembrane helix</keyword>
<accession>A0A2H0RLK9</accession>
<dbReference type="PANTHER" id="PTHR30474">
    <property type="entry name" value="CELL CYCLE PROTEIN"/>
    <property type="match status" value="1"/>
</dbReference>
<feature type="transmembrane region" description="Helical" evidence="21">
    <location>
        <begin position="166"/>
        <end position="183"/>
    </location>
</feature>
<dbReference type="GO" id="GO:0015648">
    <property type="term" value="F:lipid-linked peptidoglycan transporter activity"/>
    <property type="evidence" value="ECO:0007669"/>
    <property type="project" value="TreeGrafter"/>
</dbReference>
<dbReference type="InterPro" id="IPR001182">
    <property type="entry name" value="FtsW/RodA"/>
</dbReference>
<feature type="transmembrane region" description="Helical" evidence="21">
    <location>
        <begin position="102"/>
        <end position="130"/>
    </location>
</feature>
<dbReference type="AlphaFoldDB" id="A0A2H0RLK9"/>
<reference evidence="22 23" key="1">
    <citation type="submission" date="2017-09" db="EMBL/GenBank/DDBJ databases">
        <title>Depth-based differentiation of microbial function through sediment-hosted aquifers and enrichment of novel symbionts in the deep terrestrial subsurface.</title>
        <authorList>
            <person name="Probst A.J."/>
            <person name="Ladd B."/>
            <person name="Jarett J.K."/>
            <person name="Geller-Mcgrath D.E."/>
            <person name="Sieber C.M."/>
            <person name="Emerson J.B."/>
            <person name="Anantharaman K."/>
            <person name="Thomas B.C."/>
            <person name="Malmstrom R."/>
            <person name="Stieglmeier M."/>
            <person name="Klingl A."/>
            <person name="Woyke T."/>
            <person name="Ryan C.M."/>
            <person name="Banfield J.F."/>
        </authorList>
    </citation>
    <scope>NUCLEOTIDE SEQUENCE [LARGE SCALE GENOMIC DNA]</scope>
    <source>
        <strain evidence="22">CG10_big_fil_rev_8_21_14_0_10_50_16</strain>
    </source>
</reference>
<keyword evidence="3" id="KW-1003">Cell membrane</keyword>
<evidence type="ECO:0000256" key="19">
    <source>
        <dbReference type="ARBA" id="ARBA00044770"/>
    </source>
</evidence>
<keyword evidence="9" id="KW-0573">Peptidoglycan synthesis</keyword>
<evidence type="ECO:0000256" key="11">
    <source>
        <dbReference type="ARBA" id="ARBA00023136"/>
    </source>
</evidence>
<evidence type="ECO:0000256" key="6">
    <source>
        <dbReference type="ARBA" id="ARBA00022679"/>
    </source>
</evidence>
<dbReference type="GO" id="GO:0008955">
    <property type="term" value="F:peptidoglycan glycosyltransferase activity"/>
    <property type="evidence" value="ECO:0007669"/>
    <property type="project" value="UniProtKB-EC"/>
</dbReference>
<dbReference type="EMBL" id="PCYM01000007">
    <property type="protein sequence ID" value="PIR47383.1"/>
    <property type="molecule type" value="Genomic_DNA"/>
</dbReference>
<keyword evidence="13" id="KW-0961">Cell wall biogenesis/degradation</keyword>
<evidence type="ECO:0000256" key="5">
    <source>
        <dbReference type="ARBA" id="ARBA00022676"/>
    </source>
</evidence>
<feature type="transmembrane region" description="Helical" evidence="21">
    <location>
        <begin position="190"/>
        <end position="208"/>
    </location>
</feature>
<feature type="transmembrane region" description="Helical" evidence="21">
    <location>
        <begin position="142"/>
        <end position="160"/>
    </location>
</feature>
<dbReference type="GO" id="GO:0008360">
    <property type="term" value="P:regulation of cell shape"/>
    <property type="evidence" value="ECO:0007669"/>
    <property type="project" value="UniProtKB-KW"/>
</dbReference>
<organism evidence="22 23">
    <name type="scientific">Candidatus Uhrbacteria bacterium CG10_big_fil_rev_8_21_14_0_10_50_16</name>
    <dbReference type="NCBI Taxonomy" id="1975039"/>
    <lineage>
        <taxon>Bacteria</taxon>
        <taxon>Candidatus Uhriibacteriota</taxon>
    </lineage>
</organism>
<keyword evidence="11 21" id="KW-0472">Membrane</keyword>
<dbReference type="GO" id="GO:0009252">
    <property type="term" value="P:peptidoglycan biosynthetic process"/>
    <property type="evidence" value="ECO:0007669"/>
    <property type="project" value="UniProtKB-KW"/>
</dbReference>
<evidence type="ECO:0000313" key="23">
    <source>
        <dbReference type="Proteomes" id="UP000230084"/>
    </source>
</evidence>
<dbReference type="NCBIfam" id="TIGR02614">
    <property type="entry name" value="ftsW"/>
    <property type="match status" value="1"/>
</dbReference>
<evidence type="ECO:0000256" key="21">
    <source>
        <dbReference type="SAM" id="Phobius"/>
    </source>
</evidence>
<dbReference type="GO" id="GO:0005886">
    <property type="term" value="C:plasma membrane"/>
    <property type="evidence" value="ECO:0007669"/>
    <property type="project" value="UniProtKB-SubCell"/>
</dbReference>
<sequence>MLKPKHAIDYRLLALVGGLLLFGLAMLMSASGPLGFERFGDTYWFIKHQVIFGVLPGLVGMFVMSRIPFTFWRNMAGALLIISIVLLILVFIPGIGADFGTAHSWIAIGGLSFQPAEIVKLTFLLYLAAWFERRTDTGIKDANTGLIPFVTVLGIIMLLMILQPDIGTMAVIVMIALTVYFVAGAPWPHLFLLGGGGATLFFLLIRLAPYRAARFTTFLHPELDPQGVGYHINQALLAIGSGGFLGLGYGHSRQKFQYLPEVAGDSIFAVIAEELGFVLTAAVIVTFAFFARQMLRIATHAPDKFSQFVVVGVMTWILFQAFVNIGAMLALLPITGIPLSFISYGGTSMVMMLSAMGIVLNISSYRT</sequence>
<feature type="transmembrane region" description="Helical" evidence="21">
    <location>
        <begin position="76"/>
        <end position="96"/>
    </location>
</feature>
<protein>
    <recommendedName>
        <fullName evidence="17">Probable peptidoglycan glycosyltransferase FtsW</fullName>
        <ecNumber evidence="19">2.4.99.28</ecNumber>
    </recommendedName>
    <alternativeName>
        <fullName evidence="18">Cell division protein FtsW</fullName>
    </alternativeName>
    <alternativeName>
        <fullName evidence="15">Cell wall polymerase</fullName>
    </alternativeName>
    <alternativeName>
        <fullName evidence="14">Peptidoglycan polymerase</fullName>
    </alternativeName>
</protein>
<keyword evidence="7 21" id="KW-0812">Transmembrane</keyword>
<comment type="subcellular location">
    <subcellularLocation>
        <location evidence="1">Cell membrane</location>
        <topology evidence="1">Multi-pass membrane protein</topology>
    </subcellularLocation>
</comment>
<evidence type="ECO:0000256" key="7">
    <source>
        <dbReference type="ARBA" id="ARBA00022692"/>
    </source>
</evidence>
<feature type="transmembrane region" description="Helical" evidence="21">
    <location>
        <begin position="12"/>
        <end position="31"/>
    </location>
</feature>
<evidence type="ECO:0000256" key="8">
    <source>
        <dbReference type="ARBA" id="ARBA00022960"/>
    </source>
</evidence>
<proteinExistence type="inferred from homology"/>